<keyword evidence="2" id="KW-0732">Signal</keyword>
<protein>
    <recommendedName>
        <fullName evidence="5">Lipoprotein</fullName>
    </recommendedName>
</protein>
<name>A0A2N0AMM9_9LEPT</name>
<feature type="region of interest" description="Disordered" evidence="1">
    <location>
        <begin position="82"/>
        <end position="135"/>
    </location>
</feature>
<evidence type="ECO:0000313" key="4">
    <source>
        <dbReference type="Proteomes" id="UP000232145"/>
    </source>
</evidence>
<feature type="chain" id="PRO_5014747946" description="Lipoprotein" evidence="2">
    <location>
        <begin position="29"/>
        <end position="135"/>
    </location>
</feature>
<dbReference type="OrthoDB" id="346033at2"/>
<feature type="compositionally biased region" description="Gly residues" evidence="1">
    <location>
        <begin position="94"/>
        <end position="135"/>
    </location>
</feature>
<comment type="caution">
    <text evidence="3">The sequence shown here is derived from an EMBL/GenBank/DDBJ whole genome shotgun (WGS) entry which is preliminary data.</text>
</comment>
<dbReference type="EMBL" id="NPDX01000001">
    <property type="protein sequence ID" value="PJZ85451.1"/>
    <property type="molecule type" value="Genomic_DNA"/>
</dbReference>
<evidence type="ECO:0000313" key="3">
    <source>
        <dbReference type="EMBL" id="PJZ85451.1"/>
    </source>
</evidence>
<evidence type="ECO:0000256" key="1">
    <source>
        <dbReference type="SAM" id="MobiDB-lite"/>
    </source>
</evidence>
<organism evidence="3 4">
    <name type="scientific">Leptospira harrisiae</name>
    <dbReference type="NCBI Taxonomy" id="2023189"/>
    <lineage>
        <taxon>Bacteria</taxon>
        <taxon>Pseudomonadati</taxon>
        <taxon>Spirochaetota</taxon>
        <taxon>Spirochaetia</taxon>
        <taxon>Leptospirales</taxon>
        <taxon>Leptospiraceae</taxon>
        <taxon>Leptospira</taxon>
    </lineage>
</organism>
<feature type="signal peptide" evidence="2">
    <location>
        <begin position="1"/>
        <end position="28"/>
    </location>
</feature>
<evidence type="ECO:0000256" key="2">
    <source>
        <dbReference type="SAM" id="SignalP"/>
    </source>
</evidence>
<sequence length="135" mass="13694">MKTIFFSTKLFISLGFLLLFLNCSNTFTNHSSESCKRKCDSDQALCYLITLQPSSTNSNQMNLTCPILYIGCHSKCDSDKLLSSNRNSSRSGSRSGGGGRSSSGGGHSSSGGGGHSSSGSGSGGSSGGGHGGGGH</sequence>
<dbReference type="Proteomes" id="UP000232145">
    <property type="component" value="Unassembled WGS sequence"/>
</dbReference>
<gene>
    <name evidence="3" type="ORF">CH364_04260</name>
</gene>
<evidence type="ECO:0008006" key="5">
    <source>
        <dbReference type="Google" id="ProtNLM"/>
    </source>
</evidence>
<proteinExistence type="predicted"/>
<reference evidence="3 4" key="1">
    <citation type="submission" date="2017-07" db="EMBL/GenBank/DDBJ databases">
        <title>Leptospira spp. isolated from tropical soils.</title>
        <authorList>
            <person name="Thibeaux R."/>
            <person name="Iraola G."/>
            <person name="Ferres I."/>
            <person name="Bierque E."/>
            <person name="Girault D."/>
            <person name="Soupe-Gilbert M.-E."/>
            <person name="Picardeau M."/>
            <person name="Goarant C."/>
        </authorList>
    </citation>
    <scope>NUCLEOTIDE SEQUENCE [LARGE SCALE GENOMIC DNA]</scope>
    <source>
        <strain evidence="3 4">FH2-B-A1</strain>
    </source>
</reference>
<accession>A0A2N0AMM9</accession>
<dbReference type="AlphaFoldDB" id="A0A2N0AMM9"/>
<keyword evidence="4" id="KW-1185">Reference proteome</keyword>
<feature type="compositionally biased region" description="Low complexity" evidence="1">
    <location>
        <begin position="83"/>
        <end position="93"/>
    </location>
</feature>